<dbReference type="EMBL" id="LR699554">
    <property type="protein sequence ID" value="VVD33074.1"/>
    <property type="molecule type" value="Genomic_DNA"/>
</dbReference>
<dbReference type="KEGG" id="pdio:PDMSB3_1790.1"/>
<accession>A0A5Q4Z3C5</accession>
<feature type="domain" description="PRC-barrel" evidence="1">
    <location>
        <begin position="85"/>
        <end position="154"/>
    </location>
</feature>
<sequence>MAGRRGTTFAAVKGNCSIKADAARSEKRHVHIRENNVMKRIHIKPLAATALLLVTLASYGNAYAQGAPQAITEKRTDVVQLASGYRASKLSGADVYNKNKDTIGTLDDLIVSPTADRGTYAILSVGGFLGMGKHLVAVPFNDLQINNRRVVLPEATKKSLEALPEFKYAPD</sequence>
<evidence type="ECO:0000259" key="1">
    <source>
        <dbReference type="Pfam" id="PF05239"/>
    </source>
</evidence>
<evidence type="ECO:0000313" key="2">
    <source>
        <dbReference type="EMBL" id="VVD33074.1"/>
    </source>
</evidence>
<name>A0A5Q4Z3C5_9BURK</name>
<dbReference type="AlphaFoldDB" id="A0A5Q4Z3C5"/>
<dbReference type="InterPro" id="IPR027275">
    <property type="entry name" value="PRC-brl_dom"/>
</dbReference>
<dbReference type="Gene3D" id="2.30.30.240">
    <property type="entry name" value="PRC-barrel domain"/>
    <property type="match status" value="1"/>
</dbReference>
<dbReference type="PANTHER" id="PTHR36505:SF1">
    <property type="entry name" value="BLR1072 PROTEIN"/>
    <property type="match status" value="1"/>
</dbReference>
<organism evidence="2 3">
    <name type="scientific">Paraburkholderia dioscoreae</name>
    <dbReference type="NCBI Taxonomy" id="2604047"/>
    <lineage>
        <taxon>Bacteria</taxon>
        <taxon>Pseudomonadati</taxon>
        <taxon>Pseudomonadota</taxon>
        <taxon>Betaproteobacteria</taxon>
        <taxon>Burkholderiales</taxon>
        <taxon>Burkholderiaceae</taxon>
        <taxon>Paraburkholderia</taxon>
    </lineage>
</organism>
<keyword evidence="3" id="KW-1185">Reference proteome</keyword>
<evidence type="ECO:0000313" key="3">
    <source>
        <dbReference type="Proteomes" id="UP000325811"/>
    </source>
</evidence>
<gene>
    <name evidence="2" type="ORF">PDMSB3_1790</name>
</gene>
<protein>
    <recommendedName>
        <fullName evidence="1">PRC-barrel domain-containing protein</fullName>
    </recommendedName>
</protein>
<dbReference type="SUPFAM" id="SSF50346">
    <property type="entry name" value="PRC-barrel domain"/>
    <property type="match status" value="1"/>
</dbReference>
<dbReference type="PANTHER" id="PTHR36505">
    <property type="entry name" value="BLR1072 PROTEIN"/>
    <property type="match status" value="1"/>
</dbReference>
<reference evidence="2 3" key="1">
    <citation type="submission" date="2019-08" db="EMBL/GenBank/DDBJ databases">
        <authorList>
            <person name="Herpell B J."/>
        </authorList>
    </citation>
    <scope>NUCLEOTIDE SEQUENCE [LARGE SCALE GENOMIC DNA]</scope>
    <source>
        <strain evidence="3">Msb3</strain>
    </source>
</reference>
<dbReference type="Pfam" id="PF05239">
    <property type="entry name" value="PRC"/>
    <property type="match status" value="1"/>
</dbReference>
<dbReference type="InterPro" id="IPR011033">
    <property type="entry name" value="PRC_barrel-like_sf"/>
</dbReference>
<proteinExistence type="predicted"/>
<dbReference type="Proteomes" id="UP000325811">
    <property type="component" value="Chromosome II"/>
</dbReference>